<name>A0A512NCC8_9HYPH</name>
<dbReference type="PANTHER" id="PTHR43014:SF2">
    <property type="entry name" value="MERCURIC REDUCTASE"/>
    <property type="match status" value="1"/>
</dbReference>
<proteinExistence type="inferred from homology"/>
<feature type="disulfide bond" description="Redox-active" evidence="7">
    <location>
        <begin position="44"/>
        <end position="49"/>
    </location>
</feature>
<dbReference type="SUPFAM" id="SSF51905">
    <property type="entry name" value="FAD/NAD(P)-binding domain"/>
    <property type="match status" value="1"/>
</dbReference>
<comment type="cofactor">
    <cofactor evidence="6">
        <name>FAD</name>
        <dbReference type="ChEBI" id="CHEBI:57692"/>
    </cofactor>
    <text evidence="6">Binds 1 FAD per subunit.</text>
</comment>
<feature type="binding site" evidence="6">
    <location>
        <position position="273"/>
    </location>
    <ligand>
        <name>NAD(+)</name>
        <dbReference type="ChEBI" id="CHEBI:57540"/>
    </ligand>
</feature>
<dbReference type="AlphaFoldDB" id="A0A512NCC8"/>
<keyword evidence="3 6" id="KW-0274">FAD</keyword>
<keyword evidence="11" id="KW-1185">Reference proteome</keyword>
<evidence type="ECO:0000256" key="7">
    <source>
        <dbReference type="PIRSR" id="PIRSR000350-4"/>
    </source>
</evidence>
<dbReference type="PRINTS" id="PR00368">
    <property type="entry name" value="FADPNR"/>
</dbReference>
<accession>A0A512NCC8</accession>
<dbReference type="PANTHER" id="PTHR43014">
    <property type="entry name" value="MERCURIC REDUCTASE"/>
    <property type="match status" value="1"/>
</dbReference>
<comment type="similarity">
    <text evidence="1">Belongs to the class-I pyridine nucleotide-disulfide oxidoreductase family.</text>
</comment>
<keyword evidence="4" id="KW-0560">Oxidoreductase</keyword>
<dbReference type="Pfam" id="PF07992">
    <property type="entry name" value="Pyr_redox_2"/>
    <property type="match status" value="1"/>
</dbReference>
<dbReference type="InterPro" id="IPR001100">
    <property type="entry name" value="Pyr_nuc-diS_OxRdtase"/>
</dbReference>
<feature type="binding site" evidence="6">
    <location>
        <position position="116"/>
    </location>
    <ligand>
        <name>FAD</name>
        <dbReference type="ChEBI" id="CHEBI:57692"/>
    </ligand>
</feature>
<feature type="domain" description="FAD/NAD(P)-binding" evidence="9">
    <location>
        <begin position="8"/>
        <end position="327"/>
    </location>
</feature>
<organism evidence="10 11">
    <name type="scientific">Reyranella soli</name>
    <dbReference type="NCBI Taxonomy" id="1230389"/>
    <lineage>
        <taxon>Bacteria</taxon>
        <taxon>Pseudomonadati</taxon>
        <taxon>Pseudomonadota</taxon>
        <taxon>Alphaproteobacteria</taxon>
        <taxon>Hyphomicrobiales</taxon>
        <taxon>Reyranellaceae</taxon>
        <taxon>Reyranella</taxon>
    </lineage>
</organism>
<dbReference type="RefSeq" id="WP_147150717.1">
    <property type="nucleotide sequence ID" value="NZ_BKAJ01000068.1"/>
</dbReference>
<dbReference type="Gene3D" id="3.50.50.60">
    <property type="entry name" value="FAD/NAD(P)-binding domain"/>
    <property type="match status" value="2"/>
</dbReference>
<evidence type="ECO:0000256" key="1">
    <source>
        <dbReference type="ARBA" id="ARBA00007532"/>
    </source>
</evidence>
<comment type="caution">
    <text evidence="10">The sequence shown here is derived from an EMBL/GenBank/DDBJ whole genome shotgun (WGS) entry which is preliminary data.</text>
</comment>
<evidence type="ECO:0000313" key="11">
    <source>
        <dbReference type="Proteomes" id="UP000321058"/>
    </source>
</evidence>
<evidence type="ECO:0000256" key="2">
    <source>
        <dbReference type="ARBA" id="ARBA00022630"/>
    </source>
</evidence>
<dbReference type="SUPFAM" id="SSF55424">
    <property type="entry name" value="FAD/NAD-linked reductases, dimerisation (C-terminal) domain"/>
    <property type="match status" value="1"/>
</dbReference>
<dbReference type="Proteomes" id="UP000321058">
    <property type="component" value="Unassembled WGS sequence"/>
</dbReference>
<keyword evidence="6" id="KW-0547">Nucleotide-binding</keyword>
<feature type="active site" description="Proton acceptor" evidence="5">
    <location>
        <position position="446"/>
    </location>
</feature>
<feature type="domain" description="Pyridine nucleotide-disulphide oxidoreductase dimerisation" evidence="8">
    <location>
        <begin position="348"/>
        <end position="453"/>
    </location>
</feature>
<dbReference type="InterPro" id="IPR036188">
    <property type="entry name" value="FAD/NAD-bd_sf"/>
</dbReference>
<evidence type="ECO:0000313" key="10">
    <source>
        <dbReference type="EMBL" id="GEP56597.1"/>
    </source>
</evidence>
<dbReference type="GO" id="GO:0050660">
    <property type="term" value="F:flavin adenine dinucleotide binding"/>
    <property type="evidence" value="ECO:0007669"/>
    <property type="project" value="TreeGrafter"/>
</dbReference>
<feature type="binding site" evidence="6">
    <location>
        <position position="205"/>
    </location>
    <ligand>
        <name>NAD(+)</name>
        <dbReference type="ChEBI" id="CHEBI:57540"/>
    </ligand>
</feature>
<feature type="binding site" evidence="6">
    <location>
        <position position="53"/>
    </location>
    <ligand>
        <name>FAD</name>
        <dbReference type="ChEBI" id="CHEBI:57692"/>
    </ligand>
</feature>
<sequence length="469" mass="50415">MSQAEHFKTLILGSGQGGKLLAWHLAQMGQRTAVVERQWVGGSCPNVACLPSKNEIWSARIAHLASHAAEFGTMNGSVKTDMAKVRKRKRTMVDREVSFHLDAYKRSGAELIMGTGRFVAPRTIEVQLNGGGTRLLASDQVVLNVGTHAAIPDIPDLAAARPLSHVEALELDYAPSHLVVLGGGYVGIELAQAYRRFGSRVTVVEPGPQILSREDADAADAVRRLLCDEGVGFLTSTQVLRVDGQSGKKVTVTARSAAGERQIEASDILVASGRIPNTTGIGLEKAGIELDDRGYIRVNERLETTAPDVWAIGECAGSPQFTHVSVDDFRIVRDNLAGGTRGTRHRLVPHCLFTDPPLAHVGLNEREAERQGITARVAKLPMSAVLRTEATGETQGFMKVLIAEDDDRILGFTMLGSEAGEVMTAVQMAMLARTPYPIVRDAVITHLTFAEGLGALLSNVAPRTKLDAL</sequence>
<dbReference type="OrthoDB" id="9764616at2"/>
<evidence type="ECO:0000256" key="5">
    <source>
        <dbReference type="PIRSR" id="PIRSR000350-2"/>
    </source>
</evidence>
<dbReference type="PRINTS" id="PR00411">
    <property type="entry name" value="PNDRDTASEI"/>
</dbReference>
<dbReference type="GO" id="GO:0003955">
    <property type="term" value="F:NAD(P)H dehydrogenase (quinone) activity"/>
    <property type="evidence" value="ECO:0007669"/>
    <property type="project" value="TreeGrafter"/>
</dbReference>
<dbReference type="InterPro" id="IPR023753">
    <property type="entry name" value="FAD/NAD-binding_dom"/>
</dbReference>
<evidence type="ECO:0000256" key="6">
    <source>
        <dbReference type="PIRSR" id="PIRSR000350-3"/>
    </source>
</evidence>
<dbReference type="Gene3D" id="3.30.390.30">
    <property type="match status" value="1"/>
</dbReference>
<evidence type="ECO:0000259" key="8">
    <source>
        <dbReference type="Pfam" id="PF02852"/>
    </source>
</evidence>
<evidence type="ECO:0000256" key="3">
    <source>
        <dbReference type="ARBA" id="ARBA00022827"/>
    </source>
</evidence>
<dbReference type="InterPro" id="IPR004099">
    <property type="entry name" value="Pyr_nucl-diS_OxRdtase_dimer"/>
</dbReference>
<dbReference type="InterPro" id="IPR016156">
    <property type="entry name" value="FAD/NAD-linked_Rdtase_dimer_sf"/>
</dbReference>
<dbReference type="Pfam" id="PF02852">
    <property type="entry name" value="Pyr_redox_dim"/>
    <property type="match status" value="1"/>
</dbReference>
<keyword evidence="2" id="KW-0285">Flavoprotein</keyword>
<reference evidence="10 11" key="1">
    <citation type="submission" date="2019-07" db="EMBL/GenBank/DDBJ databases">
        <title>Whole genome shotgun sequence of Reyranella soli NBRC 108950.</title>
        <authorList>
            <person name="Hosoyama A."/>
            <person name="Uohara A."/>
            <person name="Ohji S."/>
            <person name="Ichikawa N."/>
        </authorList>
    </citation>
    <scope>NUCLEOTIDE SEQUENCE [LARGE SCALE GENOMIC DNA]</scope>
    <source>
        <strain evidence="10 11">NBRC 108950</strain>
    </source>
</reference>
<evidence type="ECO:0000259" key="9">
    <source>
        <dbReference type="Pfam" id="PF07992"/>
    </source>
</evidence>
<dbReference type="EMBL" id="BKAJ01000068">
    <property type="protein sequence ID" value="GEP56597.1"/>
    <property type="molecule type" value="Genomic_DNA"/>
</dbReference>
<gene>
    <name evidence="10" type="ORF">RSO01_37630</name>
</gene>
<evidence type="ECO:0000256" key="4">
    <source>
        <dbReference type="ARBA" id="ARBA00023002"/>
    </source>
</evidence>
<keyword evidence="6" id="KW-0520">NAD</keyword>
<dbReference type="FunFam" id="3.30.390.30:FF:000001">
    <property type="entry name" value="Dihydrolipoyl dehydrogenase"/>
    <property type="match status" value="1"/>
</dbReference>
<protein>
    <submittedName>
        <fullName evidence="10">Mercuric reductase</fullName>
    </submittedName>
</protein>
<feature type="binding site" evidence="6">
    <location>
        <begin position="182"/>
        <end position="189"/>
    </location>
    <ligand>
        <name>NAD(+)</name>
        <dbReference type="ChEBI" id="CHEBI:57540"/>
    </ligand>
</feature>
<dbReference type="PIRSF" id="PIRSF000350">
    <property type="entry name" value="Mercury_reductase_MerA"/>
    <property type="match status" value="1"/>
</dbReference>